<feature type="domain" description="DUF7168" evidence="3">
    <location>
        <begin position="102"/>
        <end position="212"/>
    </location>
</feature>
<protein>
    <recommendedName>
        <fullName evidence="6">DUF2786 domain-containing protein</fullName>
    </recommendedName>
</protein>
<evidence type="ECO:0000256" key="1">
    <source>
        <dbReference type="SAM" id="MobiDB-lite"/>
    </source>
</evidence>
<organism evidence="4 5">
    <name type="scientific">Penicillium frequentans</name>
    <dbReference type="NCBI Taxonomy" id="3151616"/>
    <lineage>
        <taxon>Eukaryota</taxon>
        <taxon>Fungi</taxon>
        <taxon>Dikarya</taxon>
        <taxon>Ascomycota</taxon>
        <taxon>Pezizomycotina</taxon>
        <taxon>Eurotiomycetes</taxon>
        <taxon>Eurotiomycetidae</taxon>
        <taxon>Eurotiales</taxon>
        <taxon>Aspergillaceae</taxon>
        <taxon>Penicillium</taxon>
    </lineage>
</organism>
<comment type="caution">
    <text evidence="4">The sequence shown here is derived from an EMBL/GenBank/DDBJ whole genome shotgun (WGS) entry which is preliminary data.</text>
</comment>
<gene>
    <name evidence="4" type="ORF">N7494_009921</name>
</gene>
<feature type="domain" description="DUF2786" evidence="2">
    <location>
        <begin position="41"/>
        <end position="81"/>
    </location>
</feature>
<proteinExistence type="predicted"/>
<name>A0AAD6CSK0_9EURO</name>
<dbReference type="InterPro" id="IPR055592">
    <property type="entry name" value="DUF7168"/>
</dbReference>
<evidence type="ECO:0000259" key="2">
    <source>
        <dbReference type="Pfam" id="PF10979"/>
    </source>
</evidence>
<evidence type="ECO:0000259" key="3">
    <source>
        <dbReference type="Pfam" id="PF23771"/>
    </source>
</evidence>
<dbReference type="InterPro" id="IPR024498">
    <property type="entry name" value="DUF2786"/>
</dbReference>
<evidence type="ECO:0000313" key="4">
    <source>
        <dbReference type="EMBL" id="KAJ5533369.1"/>
    </source>
</evidence>
<dbReference type="Proteomes" id="UP001220324">
    <property type="component" value="Unassembled WGS sequence"/>
</dbReference>
<dbReference type="EMBL" id="JAQIZZ010000007">
    <property type="protein sequence ID" value="KAJ5533369.1"/>
    <property type="molecule type" value="Genomic_DNA"/>
</dbReference>
<feature type="region of interest" description="Disordered" evidence="1">
    <location>
        <begin position="1"/>
        <end position="27"/>
    </location>
</feature>
<dbReference type="AlphaFoldDB" id="A0AAD6CSK0"/>
<reference evidence="4 5" key="1">
    <citation type="journal article" date="2023" name="IMA Fungus">
        <title>Comparative genomic study of the Penicillium genus elucidates a diverse pangenome and 15 lateral gene transfer events.</title>
        <authorList>
            <person name="Petersen C."/>
            <person name="Sorensen T."/>
            <person name="Nielsen M.R."/>
            <person name="Sondergaard T.E."/>
            <person name="Sorensen J.L."/>
            <person name="Fitzpatrick D.A."/>
            <person name="Frisvad J.C."/>
            <person name="Nielsen K.L."/>
        </authorList>
    </citation>
    <scope>NUCLEOTIDE SEQUENCE [LARGE SCALE GENOMIC DNA]</scope>
    <source>
        <strain evidence="4 5">IBT 35679</strain>
    </source>
</reference>
<feature type="compositionally biased region" description="Polar residues" evidence="1">
    <location>
        <begin position="1"/>
        <end position="12"/>
    </location>
</feature>
<evidence type="ECO:0000313" key="5">
    <source>
        <dbReference type="Proteomes" id="UP001220324"/>
    </source>
</evidence>
<keyword evidence="5" id="KW-1185">Reference proteome</keyword>
<dbReference type="Pfam" id="PF10979">
    <property type="entry name" value="DUF2786"/>
    <property type="match status" value="1"/>
</dbReference>
<sequence>MPLHTGQGSSRSANRRPLQKATVVKTADCGQAQRSSRVDNKILERIQKCLSRAHHPNSSELEAKAALFISQKLMSQHNVTQADLMAADGNSDKASLGGRSKVRITKTDRSTKRVMMEAFTSKLAQAMCTSFDCKCYSTHGGDFVEWSFFGIASNTVAAAMAFEMAHNRILDWACSYQGGTPTFSYRIGVADGLAAMAYREKQRELDQARRKELDFLASQEREVTTTIQRETQRLQLPSGQFATAVDDQCPDRGIRNNARDFDPCIGEDDSEDFELKADFDTHDMERTDLCGDVNESIDMFVKREPGEPRRATDVLAFQPVSAADVKAEPVVSSSPAASPWVSGAQLVQFRATAEQVADDYLTEHKIKLFECKKRHSVIRDLDTYRQGQKDSSKIEISRNMQD</sequence>
<dbReference type="Pfam" id="PF23771">
    <property type="entry name" value="DUF7168"/>
    <property type="match status" value="1"/>
</dbReference>
<accession>A0AAD6CSK0</accession>
<evidence type="ECO:0008006" key="6">
    <source>
        <dbReference type="Google" id="ProtNLM"/>
    </source>
</evidence>